<dbReference type="InterPro" id="IPR054722">
    <property type="entry name" value="PolX-like_BBD"/>
</dbReference>
<dbReference type="Gene3D" id="3.30.420.10">
    <property type="entry name" value="Ribonuclease H-like superfamily/Ribonuclease H"/>
    <property type="match status" value="1"/>
</dbReference>
<dbReference type="InterPro" id="IPR012337">
    <property type="entry name" value="RNaseH-like_sf"/>
</dbReference>
<dbReference type="PANTHER" id="PTHR47481">
    <property type="match status" value="1"/>
</dbReference>
<accession>A0A9W7LNQ2</accession>
<evidence type="ECO:0000256" key="1">
    <source>
        <dbReference type="SAM" id="MobiDB-lite"/>
    </source>
</evidence>
<reference evidence="3" key="1">
    <citation type="submission" date="2023-05" db="EMBL/GenBank/DDBJ databases">
        <title>Genome and transcriptome analyses reveal genes involved in the formation of fine ridges on petal epidermal cells in Hibiscus trionum.</title>
        <authorList>
            <person name="Koshimizu S."/>
            <person name="Masuda S."/>
            <person name="Ishii T."/>
            <person name="Shirasu K."/>
            <person name="Hoshino A."/>
            <person name="Arita M."/>
        </authorList>
    </citation>
    <scope>NUCLEOTIDE SEQUENCE</scope>
    <source>
        <strain evidence="3">Hamamatsu line</strain>
    </source>
</reference>
<evidence type="ECO:0000313" key="4">
    <source>
        <dbReference type="Proteomes" id="UP001165190"/>
    </source>
</evidence>
<dbReference type="SUPFAM" id="SSF53098">
    <property type="entry name" value="Ribonuclease H-like"/>
    <property type="match status" value="1"/>
</dbReference>
<evidence type="ECO:0000259" key="2">
    <source>
        <dbReference type="PROSITE" id="PS50994"/>
    </source>
</evidence>
<comment type="caution">
    <text evidence="3">The sequence shown here is derived from an EMBL/GenBank/DDBJ whole genome shotgun (WGS) entry which is preliminary data.</text>
</comment>
<proteinExistence type="predicted"/>
<protein>
    <recommendedName>
        <fullName evidence="2">Integrase catalytic domain-containing protein</fullName>
    </recommendedName>
</protein>
<feature type="domain" description="Integrase catalytic" evidence="2">
    <location>
        <begin position="530"/>
        <end position="620"/>
    </location>
</feature>
<feature type="region of interest" description="Disordered" evidence="1">
    <location>
        <begin position="232"/>
        <end position="263"/>
    </location>
</feature>
<feature type="compositionally biased region" description="Polar residues" evidence="1">
    <location>
        <begin position="232"/>
        <end position="262"/>
    </location>
</feature>
<dbReference type="PROSITE" id="PS50994">
    <property type="entry name" value="INTEGRASE"/>
    <property type="match status" value="1"/>
</dbReference>
<dbReference type="GO" id="GO:0003676">
    <property type="term" value="F:nucleic acid binding"/>
    <property type="evidence" value="ECO:0007669"/>
    <property type="project" value="InterPro"/>
</dbReference>
<dbReference type="InterPro" id="IPR025724">
    <property type="entry name" value="GAG-pre-integrase_dom"/>
</dbReference>
<dbReference type="InterPro" id="IPR001584">
    <property type="entry name" value="Integrase_cat-core"/>
</dbReference>
<evidence type="ECO:0000313" key="3">
    <source>
        <dbReference type="EMBL" id="GMI71298.1"/>
    </source>
</evidence>
<dbReference type="EMBL" id="BSYR01000010">
    <property type="protein sequence ID" value="GMI71298.1"/>
    <property type="molecule type" value="Genomic_DNA"/>
</dbReference>
<gene>
    <name evidence="3" type="ORF">HRI_000799100</name>
</gene>
<dbReference type="GO" id="GO:0015074">
    <property type="term" value="P:DNA integration"/>
    <property type="evidence" value="ECO:0007669"/>
    <property type="project" value="InterPro"/>
</dbReference>
<dbReference type="PANTHER" id="PTHR47481:SF30">
    <property type="entry name" value="CCHC-TYPE DOMAIN-CONTAINING PROTEIN"/>
    <property type="match status" value="1"/>
</dbReference>
<keyword evidence="4" id="KW-1185">Reference proteome</keyword>
<organism evidence="3 4">
    <name type="scientific">Hibiscus trionum</name>
    <name type="common">Flower of an hour</name>
    <dbReference type="NCBI Taxonomy" id="183268"/>
    <lineage>
        <taxon>Eukaryota</taxon>
        <taxon>Viridiplantae</taxon>
        <taxon>Streptophyta</taxon>
        <taxon>Embryophyta</taxon>
        <taxon>Tracheophyta</taxon>
        <taxon>Spermatophyta</taxon>
        <taxon>Magnoliopsida</taxon>
        <taxon>eudicotyledons</taxon>
        <taxon>Gunneridae</taxon>
        <taxon>Pentapetalae</taxon>
        <taxon>rosids</taxon>
        <taxon>malvids</taxon>
        <taxon>Malvales</taxon>
        <taxon>Malvaceae</taxon>
        <taxon>Malvoideae</taxon>
        <taxon>Hibiscus</taxon>
    </lineage>
</organism>
<feature type="region of interest" description="Disordered" evidence="1">
    <location>
        <begin position="1"/>
        <end position="20"/>
    </location>
</feature>
<name>A0A9W7LNQ2_HIBTR</name>
<dbReference type="OrthoDB" id="998461at2759"/>
<dbReference type="AlphaFoldDB" id="A0A9W7LNQ2"/>
<dbReference type="Proteomes" id="UP001165190">
    <property type="component" value="Unassembled WGS sequence"/>
</dbReference>
<dbReference type="InterPro" id="IPR036397">
    <property type="entry name" value="RNaseH_sf"/>
</dbReference>
<dbReference type="Pfam" id="PF13976">
    <property type="entry name" value="gag_pre-integrs"/>
    <property type="match status" value="1"/>
</dbReference>
<dbReference type="Pfam" id="PF14223">
    <property type="entry name" value="Retrotran_gag_2"/>
    <property type="match status" value="1"/>
</dbReference>
<dbReference type="Pfam" id="PF22936">
    <property type="entry name" value="Pol_BBD"/>
    <property type="match status" value="1"/>
</dbReference>
<sequence>MAIDAPADSSTTAVDDSSSSSGFFNKQISVRLDDTNFLLWRQQVLLMIRGQGLEHYLDSDYTPPAKFLVAVDGTKSPNPAYQHFFKQDSSLASWLLSTVSTSILPHLVGSETTASIWNTLVLRYSKLSTTRVMHLHCRLRTLKKGSLSISEFSGQIKEICDLLAICGSPISEIEQVATILNGLPSDFESVIAVITASKEPYSFDGAVSLLTDAESRLVDPLRLPIGVHTTTCSSGSEFDTRSGYSPQSGSRGGRFSNTSFTGSRFKGRPRIQCQICGKLGHLVDLCWHRFNQDFKAQSSSSIEAHNCRCSHDSAEAGYTPFVSTEAPATSSSDSPQVNALVGNFSSWFLDSGATHHVTNDPSRFTKVQPYSSQGNVHIGDGSSLSISHAGQSILHTSTKPLIIDHLLHVPAITRNLLSVSKFATDNAVFFEFHPNYSVIKDELTGNVLLQGSRRNGLYEFTSSLPPPSPSVSLTTTSNDYWLWHNRMGHPTVDVINLALNKRLVVNKLDLCHACQLGKHHTLPYRDFTTVYSTPFQLVEIDLWGLAPIQSDGFSYYMACVDMHSRVTWVYLLRKKSDACTAFEMFYKFIETQFSTKLLAVQVDGGGEFKFLEHLLVQLGV</sequence>